<keyword evidence="3" id="KW-1185">Reference proteome</keyword>
<evidence type="ECO:0000256" key="1">
    <source>
        <dbReference type="SAM" id="Phobius"/>
    </source>
</evidence>
<dbReference type="InterPro" id="IPR018723">
    <property type="entry name" value="DUF2254_membrane"/>
</dbReference>
<keyword evidence="1" id="KW-0472">Membrane</keyword>
<gene>
    <name evidence="2" type="ORF">ACFSKU_05625</name>
</gene>
<sequence length="407" mass="46065">MWSNIRIWLQGHYNKIINSIAFYPAFIALLFLILSCLVIAFDFSEEGKEIKSQLHWLSLKDASTARSIISAIVAGVISLAVFSFSMVMIVLNQAASQMSNRVLDKLIGNRFQQVVLGIYIGTIVYALFLLSTIRGIDSGIYIPALSTYLLIAITVFDIFLFIYFLHYITQSVKYKVIIQRIYEETKAALERSCQLQQEPSEATSLQGDQFIFATSSGIYEGYNKRSLIKLCDENDCILQILHTSGTFVLEGLPVLQVSKQIPDEVKEAILNTIYLHNNESVEGNFFYGFRQLMEVAIKALSPGINDPGTAIESLRALFQLFSYRACYFPANTIKNKENKARIITKELTFEMIFADSVLPIWDYGKNDRLVQHELQQLLTQLQSIAPHAIIGKLLQETQKSIKHNNAL</sequence>
<keyword evidence="1" id="KW-0812">Transmembrane</keyword>
<name>A0ABW4WVG7_9BACT</name>
<reference evidence="3" key="1">
    <citation type="journal article" date="2019" name="Int. J. Syst. Evol. Microbiol.">
        <title>The Global Catalogue of Microorganisms (GCM) 10K type strain sequencing project: providing services to taxonomists for standard genome sequencing and annotation.</title>
        <authorList>
            <consortium name="The Broad Institute Genomics Platform"/>
            <consortium name="The Broad Institute Genome Sequencing Center for Infectious Disease"/>
            <person name="Wu L."/>
            <person name="Ma J."/>
        </authorList>
    </citation>
    <scope>NUCLEOTIDE SEQUENCE [LARGE SCALE GENOMIC DNA]</scope>
    <source>
        <strain evidence="3">JCM 16545</strain>
    </source>
</reference>
<dbReference type="Pfam" id="PF10011">
    <property type="entry name" value="DUF2254"/>
    <property type="match status" value="1"/>
</dbReference>
<dbReference type="RefSeq" id="WP_229961169.1">
    <property type="nucleotide sequence ID" value="NZ_JAJJWI010000010.1"/>
</dbReference>
<comment type="caution">
    <text evidence="2">The sequence shown here is derived from an EMBL/GenBank/DDBJ whole genome shotgun (WGS) entry which is preliminary data.</text>
</comment>
<proteinExistence type="predicted"/>
<accession>A0ABW4WVG7</accession>
<feature type="transmembrane region" description="Helical" evidence="1">
    <location>
        <begin position="68"/>
        <end position="91"/>
    </location>
</feature>
<dbReference type="Proteomes" id="UP001597369">
    <property type="component" value="Unassembled WGS sequence"/>
</dbReference>
<feature type="transmembrane region" description="Helical" evidence="1">
    <location>
        <begin position="145"/>
        <end position="165"/>
    </location>
</feature>
<protein>
    <submittedName>
        <fullName evidence="2">DUF2254 domain-containing protein</fullName>
    </submittedName>
</protein>
<feature type="transmembrane region" description="Helical" evidence="1">
    <location>
        <begin position="111"/>
        <end position="133"/>
    </location>
</feature>
<evidence type="ECO:0000313" key="2">
    <source>
        <dbReference type="EMBL" id="MFD2066356.1"/>
    </source>
</evidence>
<dbReference type="EMBL" id="JBHUHV010000018">
    <property type="protein sequence ID" value="MFD2066356.1"/>
    <property type="molecule type" value="Genomic_DNA"/>
</dbReference>
<keyword evidence="1" id="KW-1133">Transmembrane helix</keyword>
<organism evidence="2 3">
    <name type="scientific">Pontibacter silvestris</name>
    <dbReference type="NCBI Taxonomy" id="2305183"/>
    <lineage>
        <taxon>Bacteria</taxon>
        <taxon>Pseudomonadati</taxon>
        <taxon>Bacteroidota</taxon>
        <taxon>Cytophagia</taxon>
        <taxon>Cytophagales</taxon>
        <taxon>Hymenobacteraceae</taxon>
        <taxon>Pontibacter</taxon>
    </lineage>
</organism>
<feature type="transmembrane region" description="Helical" evidence="1">
    <location>
        <begin position="20"/>
        <end position="41"/>
    </location>
</feature>
<evidence type="ECO:0000313" key="3">
    <source>
        <dbReference type="Proteomes" id="UP001597369"/>
    </source>
</evidence>